<gene>
    <name evidence="2" type="ORF">PHACADRAFT_199635</name>
</gene>
<feature type="domain" description="Jacalin-type lectin" evidence="1">
    <location>
        <begin position="10"/>
        <end position="156"/>
    </location>
</feature>
<dbReference type="Proteomes" id="UP000008370">
    <property type="component" value="Unassembled WGS sequence"/>
</dbReference>
<organism evidence="2 3">
    <name type="scientific">Phanerochaete carnosa (strain HHB-10118-sp)</name>
    <name type="common">White-rot fungus</name>
    <name type="synonym">Peniophora carnosa</name>
    <dbReference type="NCBI Taxonomy" id="650164"/>
    <lineage>
        <taxon>Eukaryota</taxon>
        <taxon>Fungi</taxon>
        <taxon>Dikarya</taxon>
        <taxon>Basidiomycota</taxon>
        <taxon>Agaricomycotina</taxon>
        <taxon>Agaricomycetes</taxon>
        <taxon>Polyporales</taxon>
        <taxon>Phanerochaetaceae</taxon>
        <taxon>Phanerochaete</taxon>
    </lineage>
</organism>
<keyword evidence="3" id="KW-1185">Reference proteome</keyword>
<proteinExistence type="predicted"/>
<dbReference type="SUPFAM" id="SSF51101">
    <property type="entry name" value="Mannose-binding lectins"/>
    <property type="match status" value="1"/>
</dbReference>
<dbReference type="InterPro" id="IPR036404">
    <property type="entry name" value="Jacalin-like_lectin_dom_sf"/>
</dbReference>
<dbReference type="EMBL" id="JH930476">
    <property type="protein sequence ID" value="EKM52142.1"/>
    <property type="molecule type" value="Genomic_DNA"/>
</dbReference>
<evidence type="ECO:0000313" key="3">
    <source>
        <dbReference type="Proteomes" id="UP000008370"/>
    </source>
</evidence>
<evidence type="ECO:0000259" key="1">
    <source>
        <dbReference type="Pfam" id="PF01419"/>
    </source>
</evidence>
<dbReference type="InParanoid" id="K5WP77"/>
<dbReference type="GeneID" id="18911428"/>
<dbReference type="Gene3D" id="2.100.10.30">
    <property type="entry name" value="Jacalin-like lectin domain"/>
    <property type="match status" value="1"/>
</dbReference>
<dbReference type="RefSeq" id="XP_007399922.1">
    <property type="nucleotide sequence ID" value="XM_007399860.1"/>
</dbReference>
<dbReference type="HOGENOM" id="CLU_1540226_0_0_1"/>
<name>K5WP77_PHACS</name>
<accession>K5WP77</accession>
<protein>
    <recommendedName>
        <fullName evidence="1">Jacalin-type lectin domain-containing protein</fullName>
    </recommendedName>
</protein>
<dbReference type="Pfam" id="PF01419">
    <property type="entry name" value="Jacalin"/>
    <property type="match status" value="1"/>
</dbReference>
<reference evidence="2 3" key="1">
    <citation type="journal article" date="2012" name="BMC Genomics">
        <title>Comparative genomics of the white-rot fungi, Phanerochaete carnosa and P. chrysosporium, to elucidate the genetic basis of the distinct wood types they colonize.</title>
        <authorList>
            <person name="Suzuki H."/>
            <person name="MacDonald J."/>
            <person name="Syed K."/>
            <person name="Salamov A."/>
            <person name="Hori C."/>
            <person name="Aerts A."/>
            <person name="Henrissat B."/>
            <person name="Wiebenga A."/>
            <person name="vanKuyk P.A."/>
            <person name="Barry K."/>
            <person name="Lindquist E."/>
            <person name="LaButti K."/>
            <person name="Lapidus A."/>
            <person name="Lucas S."/>
            <person name="Coutinho P."/>
            <person name="Gong Y."/>
            <person name="Samejima M."/>
            <person name="Mahadevan R."/>
            <person name="Abou-Zaid M."/>
            <person name="de Vries R.P."/>
            <person name="Igarashi K."/>
            <person name="Yadav J.S."/>
            <person name="Grigoriev I.V."/>
            <person name="Master E.R."/>
        </authorList>
    </citation>
    <scope>NUCLEOTIDE SEQUENCE [LARGE SCALE GENOMIC DNA]</scope>
    <source>
        <strain evidence="2 3">HHB-10118-sp</strain>
    </source>
</reference>
<dbReference type="AlphaFoldDB" id="K5WP77"/>
<dbReference type="OrthoDB" id="3353688at2759"/>
<evidence type="ECO:0000313" key="2">
    <source>
        <dbReference type="EMBL" id="EKM52142.1"/>
    </source>
</evidence>
<dbReference type="InterPro" id="IPR001229">
    <property type="entry name" value="Jacalin-like_lectin_dom"/>
</dbReference>
<dbReference type="KEGG" id="pco:PHACADRAFT_199635"/>
<sequence>MQAYTESNVVGGTDGTFFSDVLYLRQDGLLAVTNRHDPLHVENPIKSIAVSASWIVDGIRVTYNLAGGGTASIPHGSEWPNPKAIVYFSSSESLVGVFGRAGYQDNYGRAMVNNIGFVIFDKSTATTRVAGPYGNEGSTNYGAPFYASDVIAFGGFARETGPMGLSGLIFFKRLCAAA</sequence>